<proteinExistence type="predicted"/>
<dbReference type="Proteomes" id="UP000288805">
    <property type="component" value="Unassembled WGS sequence"/>
</dbReference>
<dbReference type="PANTHER" id="PTHR47942:SF16">
    <property type="entry name" value="PENTATRICOPEPTIDE REPEAT DOMAIN CONTAINING PROTEIN-RELATED"/>
    <property type="match status" value="1"/>
</dbReference>
<reference evidence="3 4" key="1">
    <citation type="journal article" date="2018" name="PLoS Genet.">
        <title>Population sequencing reveals clonal diversity and ancestral inbreeding in the grapevine cultivar Chardonnay.</title>
        <authorList>
            <person name="Roach M.J."/>
            <person name="Johnson D.L."/>
            <person name="Bohlmann J."/>
            <person name="van Vuuren H.J."/>
            <person name="Jones S.J."/>
            <person name="Pretorius I.S."/>
            <person name="Schmidt S.A."/>
            <person name="Borneman A.R."/>
        </authorList>
    </citation>
    <scope>NUCLEOTIDE SEQUENCE [LARGE SCALE GENOMIC DNA]</scope>
    <source>
        <strain evidence="4">cv. Chardonnay</strain>
        <tissue evidence="3">Leaf</tissue>
    </source>
</reference>
<accession>A0A438DZE4</accession>
<dbReference type="Pfam" id="PF12854">
    <property type="entry name" value="PPR_1"/>
    <property type="match status" value="1"/>
</dbReference>
<dbReference type="AlphaFoldDB" id="A0A438DZE4"/>
<dbReference type="InterPro" id="IPR051222">
    <property type="entry name" value="PPR/CCM1_RNA-binding"/>
</dbReference>
<comment type="caution">
    <text evidence="3">The sequence shown here is derived from an EMBL/GenBank/DDBJ whole genome shotgun (WGS) entry which is preliminary data.</text>
</comment>
<evidence type="ECO:0000313" key="4">
    <source>
        <dbReference type="Proteomes" id="UP000288805"/>
    </source>
</evidence>
<dbReference type="Pfam" id="PF13041">
    <property type="entry name" value="PPR_2"/>
    <property type="match status" value="5"/>
</dbReference>
<name>A0A438DZE4_VITVI</name>
<feature type="repeat" description="PPR" evidence="2">
    <location>
        <begin position="456"/>
        <end position="490"/>
    </location>
</feature>
<feature type="repeat" description="PPR" evidence="2">
    <location>
        <begin position="596"/>
        <end position="630"/>
    </location>
</feature>
<protein>
    <submittedName>
        <fullName evidence="3">Pentatricopeptide repeat-containing protein</fullName>
    </submittedName>
</protein>
<feature type="repeat" description="PPR" evidence="2">
    <location>
        <begin position="386"/>
        <end position="420"/>
    </location>
</feature>
<feature type="repeat" description="PPR" evidence="2">
    <location>
        <begin position="421"/>
        <end position="455"/>
    </location>
</feature>
<dbReference type="PROSITE" id="PS51375">
    <property type="entry name" value="PPR"/>
    <property type="match status" value="10"/>
</dbReference>
<dbReference type="InterPro" id="IPR002885">
    <property type="entry name" value="PPR_rpt"/>
</dbReference>
<feature type="repeat" description="PPR" evidence="2">
    <location>
        <begin position="526"/>
        <end position="560"/>
    </location>
</feature>
<organism evidence="3 4">
    <name type="scientific">Vitis vinifera</name>
    <name type="common">Grape</name>
    <dbReference type="NCBI Taxonomy" id="29760"/>
    <lineage>
        <taxon>Eukaryota</taxon>
        <taxon>Viridiplantae</taxon>
        <taxon>Streptophyta</taxon>
        <taxon>Embryophyta</taxon>
        <taxon>Tracheophyta</taxon>
        <taxon>Spermatophyta</taxon>
        <taxon>Magnoliopsida</taxon>
        <taxon>eudicotyledons</taxon>
        <taxon>Gunneridae</taxon>
        <taxon>Pentapetalae</taxon>
        <taxon>rosids</taxon>
        <taxon>Vitales</taxon>
        <taxon>Vitaceae</taxon>
        <taxon>Viteae</taxon>
        <taxon>Vitis</taxon>
    </lineage>
</organism>
<feature type="repeat" description="PPR" evidence="2">
    <location>
        <begin position="284"/>
        <end position="318"/>
    </location>
</feature>
<feature type="repeat" description="PPR" evidence="2">
    <location>
        <begin position="491"/>
        <end position="525"/>
    </location>
</feature>
<feature type="repeat" description="PPR" evidence="2">
    <location>
        <begin position="249"/>
        <end position="283"/>
    </location>
</feature>
<dbReference type="Pfam" id="PF01535">
    <property type="entry name" value="PPR"/>
    <property type="match status" value="3"/>
</dbReference>
<dbReference type="NCBIfam" id="TIGR00756">
    <property type="entry name" value="PPR"/>
    <property type="match status" value="11"/>
</dbReference>
<feature type="repeat" description="PPR" evidence="2">
    <location>
        <begin position="561"/>
        <end position="595"/>
    </location>
</feature>
<dbReference type="PANTHER" id="PTHR47942">
    <property type="entry name" value="TETRATRICOPEPTIDE REPEAT (TPR)-LIKE SUPERFAMILY PROTEIN-RELATED"/>
    <property type="match status" value="1"/>
</dbReference>
<dbReference type="EMBL" id="QGNW01001453">
    <property type="protein sequence ID" value="RVW40770.1"/>
    <property type="molecule type" value="Genomic_DNA"/>
</dbReference>
<dbReference type="Gene3D" id="1.25.40.10">
    <property type="entry name" value="Tetratricopeptide repeat domain"/>
    <property type="match status" value="5"/>
</dbReference>
<dbReference type="SUPFAM" id="SSF81901">
    <property type="entry name" value="HCP-like"/>
    <property type="match status" value="1"/>
</dbReference>
<evidence type="ECO:0000256" key="2">
    <source>
        <dbReference type="PROSITE-ProRule" id="PRU00708"/>
    </source>
</evidence>
<feature type="repeat" description="PPR" evidence="2">
    <location>
        <begin position="351"/>
        <end position="385"/>
    </location>
</feature>
<evidence type="ECO:0000256" key="1">
    <source>
        <dbReference type="ARBA" id="ARBA00022737"/>
    </source>
</evidence>
<sequence length="840" mass="94979">MVDEVFNHNNSCCVDDNLLPNIKCIPAEYMECNGLSSGENDIFAYVDKDSPISENEKAVDDEMEIIKVILTNRGWNLGSQNGYRIDLSQFNVMKILNDLFEESTDAALALYFFRWSEYCMGSKHTVESVCTMIHILVSGNMNHKAMDLLLHLISYNSGEEGWHNIFLKIHETHTKRRVLETVYGMLVNCYVKENMTHVALKLICKIRHLNIFPLIGVCNSLLKALLESEQLNLAWDFLKEMKSRGIGLNASIISLFISGYCNQGNIDTGWKLLMEMKYLGIKPDVVAYTIVIDSLCKMSLLKEATSILFKMTQMGVFVDSVSVSSVVDGYCKVGKSEEAMDVLEVFNLSPNIFVFNSFISKLCTDGNMLKAAKVFQDMCEMGLMPDCFSYTTMMAGYCKVKDISNALKYLGKMLKRGIRPSVATYTLLIDSCCKPGNMEMAEYLFQRMITEGLVPDVVSYNTLMNGYGKKGHLQKAFELLSMMRSAGVSPDLVSYNIVIHGLIKRGLVNEAKDILDELMRRGFSPDVVTFTNIIGGFSNKGNFEEAFLLFFYMSEHHLEPDVVTCSALLNGYCRARHMAEANVLFHKMLDAGLKADVILYNSLIHGFCSLGNIDDACHLVSMMIEHGIMPNNITHHALVLGYEKKCVENPVERAAFKLQQLLLKYVILDNYLEAKRWQVFRNQCEETPVSLRCGPHMAQQYSAWHQSKKLVSLRCRPFYGMTEFSSRLKQGSSGIHAEWFCSSHNRPYLIELLQLTSKWERSIGRLPQILFHGESSNAASEMTISRDAVIPEGSLSIWLEFFPLVLLYLASDHTPLGFLALFPLFPPYLWQINKALDGSC</sequence>
<dbReference type="InterPro" id="IPR011990">
    <property type="entry name" value="TPR-like_helical_dom_sf"/>
</dbReference>
<keyword evidence="1" id="KW-0677">Repeat</keyword>
<gene>
    <name evidence="3" type="primary">VvCHDh000723_0</name>
    <name evidence="3" type="ORF">CK203_080697</name>
</gene>
<evidence type="ECO:0000313" key="3">
    <source>
        <dbReference type="EMBL" id="RVW40770.1"/>
    </source>
</evidence>